<dbReference type="InterPro" id="IPR001347">
    <property type="entry name" value="SIS_dom"/>
</dbReference>
<dbReference type="Gene3D" id="3.40.50.10490">
    <property type="entry name" value="Glucose-6-phosphate isomerase like protein, domain 1"/>
    <property type="match status" value="1"/>
</dbReference>
<dbReference type="SUPFAM" id="SSF53697">
    <property type="entry name" value="SIS domain"/>
    <property type="match status" value="1"/>
</dbReference>
<dbReference type="InterPro" id="IPR035474">
    <property type="entry name" value="SIS_Kpsf"/>
</dbReference>
<dbReference type="Pfam" id="PF01380">
    <property type="entry name" value="SIS"/>
    <property type="match status" value="1"/>
</dbReference>
<evidence type="ECO:0000313" key="2">
    <source>
        <dbReference type="EMBL" id="KKK47938.1"/>
    </source>
</evidence>
<reference evidence="2" key="1">
    <citation type="journal article" date="2015" name="Nature">
        <title>Complex archaea that bridge the gap between prokaryotes and eukaryotes.</title>
        <authorList>
            <person name="Spang A."/>
            <person name="Saw J.H."/>
            <person name="Jorgensen S.L."/>
            <person name="Zaremba-Niedzwiedzka K."/>
            <person name="Martijn J."/>
            <person name="Lind A.E."/>
            <person name="van Eijk R."/>
            <person name="Schleper C."/>
            <person name="Guy L."/>
            <person name="Ettema T.J."/>
        </authorList>
    </citation>
    <scope>NUCLEOTIDE SEQUENCE</scope>
</reference>
<comment type="caution">
    <text evidence="2">The sequence shown here is derived from an EMBL/GenBank/DDBJ whole genome shotgun (WGS) entry which is preliminary data.</text>
</comment>
<proteinExistence type="predicted"/>
<dbReference type="PANTHER" id="PTHR42745:SF1">
    <property type="entry name" value="ARABINOSE 5-PHOSPHATE ISOMERASE KDSD"/>
    <property type="match status" value="1"/>
</dbReference>
<name>A0A0F8VUB3_9ZZZZ</name>
<organism evidence="2">
    <name type="scientific">marine sediment metagenome</name>
    <dbReference type="NCBI Taxonomy" id="412755"/>
    <lineage>
        <taxon>unclassified sequences</taxon>
        <taxon>metagenomes</taxon>
        <taxon>ecological metagenomes</taxon>
    </lineage>
</organism>
<dbReference type="EMBL" id="LAZR01069318">
    <property type="protein sequence ID" value="KKK47938.1"/>
    <property type="molecule type" value="Genomic_DNA"/>
</dbReference>
<feature type="domain" description="SIS" evidence="1">
    <location>
        <begin position="37"/>
        <end position="183"/>
    </location>
</feature>
<dbReference type="PROSITE" id="PS51464">
    <property type="entry name" value="SIS"/>
    <property type="match status" value="1"/>
</dbReference>
<protein>
    <recommendedName>
        <fullName evidence="1">SIS domain-containing protein</fullName>
    </recommendedName>
</protein>
<dbReference type="InterPro" id="IPR046348">
    <property type="entry name" value="SIS_dom_sf"/>
</dbReference>
<dbReference type="InterPro" id="IPR050986">
    <property type="entry name" value="GutQ/KpsF_isomerases"/>
</dbReference>
<evidence type="ECO:0000259" key="1">
    <source>
        <dbReference type="PROSITE" id="PS51464"/>
    </source>
</evidence>
<accession>A0A0F8VUB3</accession>
<dbReference type="GO" id="GO:1901135">
    <property type="term" value="P:carbohydrate derivative metabolic process"/>
    <property type="evidence" value="ECO:0007669"/>
    <property type="project" value="InterPro"/>
</dbReference>
<dbReference type="CDD" id="cd05014">
    <property type="entry name" value="SIS_Kpsf"/>
    <property type="match status" value="1"/>
</dbReference>
<dbReference type="PANTHER" id="PTHR42745">
    <property type="match status" value="1"/>
</dbReference>
<sequence>MNTAPAGLISEARRVLKVEASAIMGVASRVGNEFAQAVELMAGARLVHVSGIGKSGHIARKIAGTLTSTGTPATFLHGVEAMHGDLGIVAEGDVVILISRSGECMEMLVLAGTLQHGRNGEGYTLIAITGVPDSPMAQYADVVLDCSVEKEACPHGLAPTASTAASLAMGDALALAVMGLKGFGPDDFRRSHPKGVLPAGGSR</sequence>
<dbReference type="GO" id="GO:0097367">
    <property type="term" value="F:carbohydrate derivative binding"/>
    <property type="evidence" value="ECO:0007669"/>
    <property type="project" value="InterPro"/>
</dbReference>
<gene>
    <name evidence="2" type="ORF">LCGC14_3150150</name>
</gene>
<dbReference type="AlphaFoldDB" id="A0A0F8VUB3"/>